<dbReference type="NCBIfam" id="NF033504">
    <property type="entry name" value="Ni_dep_LarA"/>
    <property type="match status" value="1"/>
</dbReference>
<evidence type="ECO:0000313" key="3">
    <source>
        <dbReference type="EMBL" id="KRT35028.1"/>
    </source>
</evidence>
<dbReference type="InterPro" id="IPR047926">
    <property type="entry name" value="Ni_dep_LarA"/>
</dbReference>
<dbReference type="PANTHER" id="PTHR33171">
    <property type="entry name" value="LAR_N DOMAIN-CONTAINING PROTEIN"/>
    <property type="match status" value="1"/>
</dbReference>
<dbReference type="Gene3D" id="3.90.226.30">
    <property type="match status" value="1"/>
</dbReference>
<dbReference type="InterPro" id="IPR048068">
    <property type="entry name" value="LarA-like"/>
</dbReference>
<gene>
    <name evidence="3" type="ORF">HMPREF1705_04289</name>
</gene>
<dbReference type="InterPro" id="IPR018657">
    <property type="entry name" value="LarA-like_N"/>
</dbReference>
<keyword evidence="4" id="KW-1185">Reference proteome</keyword>
<proteinExistence type="predicted"/>
<dbReference type="PANTHER" id="PTHR33171:SF17">
    <property type="entry name" value="LARA-LIKE N-TERMINAL DOMAIN-CONTAINING PROTEIN"/>
    <property type="match status" value="1"/>
</dbReference>
<dbReference type="InterPro" id="IPR048520">
    <property type="entry name" value="LarA_C"/>
</dbReference>
<dbReference type="InterPro" id="IPR043166">
    <property type="entry name" value="LarA-like_C"/>
</dbReference>
<protein>
    <submittedName>
        <fullName evidence="3">Uncharacterized protein</fullName>
    </submittedName>
</protein>
<dbReference type="Pfam" id="PF21113">
    <property type="entry name" value="LarA_C"/>
    <property type="match status" value="1"/>
</dbReference>
<dbReference type="eggNOG" id="COG3875">
    <property type="taxonomic scope" value="Bacteria"/>
</dbReference>
<accession>A0A0T5XA21</accession>
<dbReference type="AlphaFoldDB" id="A0A0T5XA21"/>
<reference evidence="4" key="1">
    <citation type="submission" date="2012-09" db="EMBL/GenBank/DDBJ databases">
        <authorList>
            <person name="Weinstock G."/>
            <person name="Sodergren E."/>
            <person name="Clifton S."/>
            <person name="Fulton L."/>
            <person name="Fulton B."/>
            <person name="Courtney L."/>
            <person name="Fronick C."/>
            <person name="Harrison M."/>
            <person name="Strong C."/>
            <person name="Farmer C."/>
            <person name="Delehaunty K."/>
            <person name="Markovic C."/>
            <person name="Hall O."/>
            <person name="Minx P."/>
            <person name="Tomlinson C."/>
            <person name="Mitreva M."/>
            <person name="Nelson J."/>
            <person name="Hou S."/>
            <person name="Wollam A."/>
            <person name="Pepin K.H."/>
            <person name="Johnson M."/>
            <person name="Bhonagiri V."/>
            <person name="Nash W.E."/>
            <person name="Suruliraj S."/>
            <person name="Warren W."/>
            <person name="Chinwalla A."/>
            <person name="Mardis E.R."/>
            <person name="Wilson R.K."/>
        </authorList>
    </citation>
    <scope>NUCLEOTIDE SEQUENCE [LARGE SCALE GENOMIC DNA]</scope>
    <source>
        <strain evidence="4">OS1</strain>
    </source>
</reference>
<dbReference type="STRING" id="592015.HMPREF1705_04289"/>
<evidence type="ECO:0000259" key="1">
    <source>
        <dbReference type="Pfam" id="PF09861"/>
    </source>
</evidence>
<evidence type="ECO:0000259" key="2">
    <source>
        <dbReference type="Pfam" id="PF21113"/>
    </source>
</evidence>
<dbReference type="Proteomes" id="UP000005273">
    <property type="component" value="Unassembled WGS sequence"/>
</dbReference>
<dbReference type="EMBL" id="ACJX03000001">
    <property type="protein sequence ID" value="KRT35028.1"/>
    <property type="molecule type" value="Genomic_DNA"/>
</dbReference>
<dbReference type="GO" id="GO:0050043">
    <property type="term" value="F:lactate racemase activity"/>
    <property type="evidence" value="ECO:0007669"/>
    <property type="project" value="InterPro"/>
</dbReference>
<dbReference type="Gene3D" id="3.40.50.11440">
    <property type="match status" value="1"/>
</dbReference>
<dbReference type="RefSeq" id="WP_057940676.1">
    <property type="nucleotide sequence ID" value="NZ_ACJX03000001.1"/>
</dbReference>
<evidence type="ECO:0000313" key="4">
    <source>
        <dbReference type="Proteomes" id="UP000005273"/>
    </source>
</evidence>
<feature type="domain" description="LarA-like N-terminal" evidence="1">
    <location>
        <begin position="35"/>
        <end position="197"/>
    </location>
</feature>
<dbReference type="Pfam" id="PF09861">
    <property type="entry name" value="Lar_N"/>
    <property type="match status" value="1"/>
</dbReference>
<organism evidence="3 4">
    <name type="scientific">Acetomicrobium hydrogeniformans ATCC BAA-1850</name>
    <dbReference type="NCBI Taxonomy" id="592015"/>
    <lineage>
        <taxon>Bacteria</taxon>
        <taxon>Thermotogati</taxon>
        <taxon>Synergistota</taxon>
        <taxon>Synergistia</taxon>
        <taxon>Synergistales</taxon>
        <taxon>Acetomicrobiaceae</taxon>
        <taxon>Acetomicrobium</taxon>
    </lineage>
</organism>
<feature type="domain" description="Lactate racemase C-terminal" evidence="2">
    <location>
        <begin position="275"/>
        <end position="331"/>
    </location>
</feature>
<sequence length="421" mass="46583">MKSLAFKMGDDTLLWECQYDIINTTTRAGEVRPVDVEQALNSPIESPRLEELAAGCRKVVVLVPDITRAWQGIDRMCVAVRKRLSTAGVGEVTWLIATGQHRRMSSDEERVVLGEARKPQDHVLCHQSTENLTDTGKVTSRGTPIVIQKDAYEADLLILLGGICYHDLAGFAGGRKIIIPGISSRESIQANHRNGLIGNEFNEKVTCGELDKNPVALDMEEYTKVVLKDKKSFLLNVITDERGKPHSYVAGNFLEAWRKGVREAQALQTIWVDELADVAFVSCGGYPYDLELYQATKALTAVYHGIKDRGGIILVAELREGMGTPIFDRFMRLAMGDLVVAIEELKKDFTIPAYIATKTVHELQGRRCALVTKNKNVAFPGLITDNIEEAANYVLGEAFAGRALYIPTGNAVHVEKVKREV</sequence>
<comment type="caution">
    <text evidence="3">The sequence shown here is derived from an EMBL/GenBank/DDBJ whole genome shotgun (WGS) entry which is preliminary data.</text>
</comment>
<dbReference type="OrthoDB" id="9770545at2"/>
<name>A0A0T5XA21_9BACT</name>